<reference evidence="1" key="1">
    <citation type="submission" date="2023-07" db="EMBL/GenBank/DDBJ databases">
        <title>Genomic Encyclopedia of Type Strains, Phase IV (KMG-IV): sequencing the most valuable type-strain genomes for metagenomic binning, comparative biology and taxonomic classification.</title>
        <authorList>
            <person name="Goeker M."/>
        </authorList>
    </citation>
    <scope>NUCLEOTIDE SEQUENCE</scope>
    <source>
        <strain evidence="1">DSM 26174</strain>
    </source>
</reference>
<name>A0AAE4BTC6_9BACT</name>
<dbReference type="Proteomes" id="UP001185092">
    <property type="component" value="Unassembled WGS sequence"/>
</dbReference>
<keyword evidence="2" id="KW-1185">Reference proteome</keyword>
<accession>A0AAE4BTC6</accession>
<proteinExistence type="predicted"/>
<protein>
    <submittedName>
        <fullName evidence="1">Uncharacterized protein</fullName>
    </submittedName>
</protein>
<sequence>MFRINNISISNKTFFLTIIVALITCMAAVFFSRESVVKIKEEYKNTPIRTLKAELDIKHYINTNIVPFVINSKNDIESSLSEKEKVKLTAIRLKYKGLQLKNKYVGYERTSAEWQSIERDLDEIYKNHQPLVDVTISDLEAKIKVWRNDIDRLHGRSHTSASRKMILSNLRFRDSVFTFKEILTPHIFLLYDPTSFNGDLFIEG</sequence>
<organism evidence="1 2">
    <name type="scientific">Aureibacter tunicatorum</name>
    <dbReference type="NCBI Taxonomy" id="866807"/>
    <lineage>
        <taxon>Bacteria</taxon>
        <taxon>Pseudomonadati</taxon>
        <taxon>Bacteroidota</taxon>
        <taxon>Cytophagia</taxon>
        <taxon>Cytophagales</taxon>
        <taxon>Persicobacteraceae</taxon>
        <taxon>Aureibacter</taxon>
    </lineage>
</organism>
<dbReference type="EMBL" id="JAVDQD010000002">
    <property type="protein sequence ID" value="MDR6239427.1"/>
    <property type="molecule type" value="Genomic_DNA"/>
</dbReference>
<dbReference type="AlphaFoldDB" id="A0AAE4BTC6"/>
<evidence type="ECO:0000313" key="2">
    <source>
        <dbReference type="Proteomes" id="UP001185092"/>
    </source>
</evidence>
<comment type="caution">
    <text evidence="1">The sequence shown here is derived from an EMBL/GenBank/DDBJ whole genome shotgun (WGS) entry which is preliminary data.</text>
</comment>
<gene>
    <name evidence="1" type="ORF">HNQ88_002464</name>
</gene>
<evidence type="ECO:0000313" key="1">
    <source>
        <dbReference type="EMBL" id="MDR6239427.1"/>
    </source>
</evidence>
<dbReference type="RefSeq" id="WP_309939092.1">
    <property type="nucleotide sequence ID" value="NZ_AP025305.1"/>
</dbReference>